<organism evidence="3 4">
    <name type="scientific">Macrostomum lignano</name>
    <dbReference type="NCBI Taxonomy" id="282301"/>
    <lineage>
        <taxon>Eukaryota</taxon>
        <taxon>Metazoa</taxon>
        <taxon>Spiralia</taxon>
        <taxon>Lophotrochozoa</taxon>
        <taxon>Platyhelminthes</taxon>
        <taxon>Rhabditophora</taxon>
        <taxon>Macrostomorpha</taxon>
        <taxon>Macrostomida</taxon>
        <taxon>Macrostomidae</taxon>
        <taxon>Macrostomum</taxon>
    </lineage>
</organism>
<evidence type="ECO:0000313" key="4">
    <source>
        <dbReference type="WBParaSite" id="maker-unitig_22781-snap-gene-0.3-mRNA-1"/>
    </source>
</evidence>
<keyword evidence="2" id="KW-1133">Transmembrane helix</keyword>
<keyword evidence="2" id="KW-0812">Transmembrane</keyword>
<reference evidence="4" key="1">
    <citation type="submission" date="2016-11" db="UniProtKB">
        <authorList>
            <consortium name="WormBaseParasite"/>
        </authorList>
    </citation>
    <scope>IDENTIFICATION</scope>
</reference>
<keyword evidence="2" id="KW-0472">Membrane</keyword>
<feature type="region of interest" description="Disordered" evidence="1">
    <location>
        <begin position="1"/>
        <end position="21"/>
    </location>
</feature>
<evidence type="ECO:0000256" key="1">
    <source>
        <dbReference type="SAM" id="MobiDB-lite"/>
    </source>
</evidence>
<keyword evidence="3" id="KW-1185">Reference proteome</keyword>
<sequence length="179" mass="19431">EQQSNSKQRASKRSGGGGSDIVDSLALISRRCHARHRPPTPPAVRANCGAQISLPCLFSLLALVLPVLARHLRSPNLLLSSLPRLFDSVARLSLCRLYRRFPAEYSSHLFGGVAAVALFCFVLARLVRPHRQAAHHGLSGAASARSKAGGSRDSAFVEAQRKELYTAAYLKQSVKDSDF</sequence>
<name>A0A1I8F812_9PLAT</name>
<dbReference type="AlphaFoldDB" id="A0A1I8F812"/>
<protein>
    <submittedName>
        <fullName evidence="4">Rhomboid domain-containing protein</fullName>
    </submittedName>
</protein>
<dbReference type="Proteomes" id="UP000095280">
    <property type="component" value="Unplaced"/>
</dbReference>
<accession>A0A1I8F812</accession>
<feature type="transmembrane region" description="Helical" evidence="2">
    <location>
        <begin position="109"/>
        <end position="127"/>
    </location>
</feature>
<proteinExistence type="predicted"/>
<evidence type="ECO:0000256" key="2">
    <source>
        <dbReference type="SAM" id="Phobius"/>
    </source>
</evidence>
<dbReference type="WBParaSite" id="maker-unitig_22781-snap-gene-0.3-mRNA-1">
    <property type="protein sequence ID" value="maker-unitig_22781-snap-gene-0.3-mRNA-1"/>
    <property type="gene ID" value="maker-unitig_22781-snap-gene-0.3"/>
</dbReference>
<evidence type="ECO:0000313" key="3">
    <source>
        <dbReference type="Proteomes" id="UP000095280"/>
    </source>
</evidence>